<feature type="domain" description="FAD-binding PCMH-type" evidence="4">
    <location>
        <begin position="36"/>
        <end position="224"/>
    </location>
</feature>
<evidence type="ECO:0000313" key="5">
    <source>
        <dbReference type="EMBL" id="MFD1523184.1"/>
    </source>
</evidence>
<dbReference type="InterPro" id="IPR016169">
    <property type="entry name" value="FAD-bd_PCMH_sub2"/>
</dbReference>
<dbReference type="PANTHER" id="PTHR11748">
    <property type="entry name" value="D-LACTATE DEHYDROGENASE"/>
    <property type="match status" value="1"/>
</dbReference>
<evidence type="ECO:0000256" key="1">
    <source>
        <dbReference type="ARBA" id="ARBA00022630"/>
    </source>
</evidence>
<dbReference type="Proteomes" id="UP001597114">
    <property type="component" value="Unassembled WGS sequence"/>
</dbReference>
<reference evidence="6" key="1">
    <citation type="journal article" date="2019" name="Int. J. Syst. Evol. Microbiol.">
        <title>The Global Catalogue of Microorganisms (GCM) 10K type strain sequencing project: providing services to taxonomists for standard genome sequencing and annotation.</title>
        <authorList>
            <consortium name="The Broad Institute Genomics Platform"/>
            <consortium name="The Broad Institute Genome Sequencing Center for Infectious Disease"/>
            <person name="Wu L."/>
            <person name="Ma J."/>
        </authorList>
    </citation>
    <scope>NUCLEOTIDE SEQUENCE [LARGE SCALE GENOMIC DNA]</scope>
    <source>
        <strain evidence="6">CCM 7043</strain>
    </source>
</reference>
<dbReference type="EMBL" id="JBHUCO010000058">
    <property type="protein sequence ID" value="MFD1523184.1"/>
    <property type="molecule type" value="Genomic_DNA"/>
</dbReference>
<dbReference type="Gene3D" id="3.40.462.10">
    <property type="entry name" value="FAD-linked oxidases, C-terminal domain"/>
    <property type="match status" value="1"/>
</dbReference>
<dbReference type="InterPro" id="IPR006094">
    <property type="entry name" value="Oxid_FAD_bind_N"/>
</dbReference>
<gene>
    <name evidence="5" type="ORF">ACFSJD_37260</name>
</gene>
<name>A0ABW4F9W3_9PSEU</name>
<sequence length="498" mass="54086">MSEKFFDAVRSELGADSVDTSDDAIARYGFNRLPGGDRAPAGVIWPSSVEDVQVVVRLAGQHGVGLWPTSTGQNIGLGEYSPVRDAQVVLDLGRRMNKVLEVNEKLGYAVIQPGVTFRRLRAEMAERGDKLMISGTSGPPDGGVLGNALDRGAGYTPYFDHFGMLSGLEVVLPDGDILHTGDGTFAGAKTRYINKSGFGPMLEGLFSQSNYGIVTSAAIWLLPRPPAICAWAFSFPDDGDLPEIIDIVRGLKATNFVPTLIKVTSGAYGFATEATYPGYEPGVGALSDTARRELEREHGTGAWTVSGAFYGPSADALEPMVRRVRDMFEATGKATYISHEEIVHNPVLKIHLDTFSGEPTESELGLLDWRPGGGATWLLPATPMDGEIAQQHQELSRRILTEHGFEYLVEFVCGPRAARALHIIVYNRADDAERSRMRDCYAALVEAYDRIGYPISRTPTDYQEQAMDRLPELKKFTGLLKGALDPQGVIAPGKYGIA</sequence>
<dbReference type="InterPro" id="IPR016171">
    <property type="entry name" value="Vanillyl_alc_oxidase_C-sub2"/>
</dbReference>
<dbReference type="Gene3D" id="1.10.45.10">
    <property type="entry name" value="Vanillyl-alcohol Oxidase, Chain A, domain 4"/>
    <property type="match status" value="1"/>
</dbReference>
<keyword evidence="3" id="KW-0560">Oxidoreductase</keyword>
<proteinExistence type="predicted"/>
<accession>A0ABW4F9W3</accession>
<dbReference type="RefSeq" id="WP_344727787.1">
    <property type="nucleotide sequence ID" value="NZ_BAAAUS010000046.1"/>
</dbReference>
<evidence type="ECO:0000313" key="6">
    <source>
        <dbReference type="Proteomes" id="UP001597114"/>
    </source>
</evidence>
<dbReference type="Gene3D" id="3.30.465.10">
    <property type="match status" value="1"/>
</dbReference>
<dbReference type="InterPro" id="IPR016167">
    <property type="entry name" value="FAD-bd_PCMH_sub1"/>
</dbReference>
<organism evidence="5 6">
    <name type="scientific">Pseudonocardia yunnanensis</name>
    <dbReference type="NCBI Taxonomy" id="58107"/>
    <lineage>
        <taxon>Bacteria</taxon>
        <taxon>Bacillati</taxon>
        <taxon>Actinomycetota</taxon>
        <taxon>Actinomycetes</taxon>
        <taxon>Pseudonocardiales</taxon>
        <taxon>Pseudonocardiaceae</taxon>
        <taxon>Pseudonocardia</taxon>
    </lineage>
</organism>
<evidence type="ECO:0000256" key="3">
    <source>
        <dbReference type="ARBA" id="ARBA00023002"/>
    </source>
</evidence>
<dbReference type="SUPFAM" id="SSF56176">
    <property type="entry name" value="FAD-binding/transporter-associated domain-like"/>
    <property type="match status" value="1"/>
</dbReference>
<dbReference type="Gene3D" id="3.30.43.10">
    <property type="entry name" value="Uridine Diphospho-n-acetylenolpyruvylglucosamine Reductase, domain 2"/>
    <property type="match status" value="1"/>
</dbReference>
<comment type="caution">
    <text evidence="5">The sequence shown here is derived from an EMBL/GenBank/DDBJ whole genome shotgun (WGS) entry which is preliminary data.</text>
</comment>
<dbReference type="Pfam" id="PF01565">
    <property type="entry name" value="FAD_binding_4"/>
    <property type="match status" value="1"/>
</dbReference>
<dbReference type="InterPro" id="IPR016164">
    <property type="entry name" value="FAD-linked_Oxase-like_C"/>
</dbReference>
<dbReference type="PROSITE" id="PS51387">
    <property type="entry name" value="FAD_PCMH"/>
    <property type="match status" value="1"/>
</dbReference>
<keyword evidence="2" id="KW-0274">FAD</keyword>
<dbReference type="InterPro" id="IPR016166">
    <property type="entry name" value="FAD-bd_PCMH"/>
</dbReference>
<keyword evidence="1" id="KW-0285">Flavoprotein</keyword>
<dbReference type="SUPFAM" id="SSF55103">
    <property type="entry name" value="FAD-linked oxidases, C-terminal domain"/>
    <property type="match status" value="1"/>
</dbReference>
<evidence type="ECO:0000259" key="4">
    <source>
        <dbReference type="PROSITE" id="PS51387"/>
    </source>
</evidence>
<keyword evidence="6" id="KW-1185">Reference proteome</keyword>
<dbReference type="PANTHER" id="PTHR11748:SF114">
    <property type="entry name" value="ARYL-ALCOHOL OXIDASE VANILLYL-ALCOHOL OXIDASE (AFU_ORTHOLOGUE AFUA_3G09500)-RELATED"/>
    <property type="match status" value="1"/>
</dbReference>
<dbReference type="InterPro" id="IPR016170">
    <property type="entry name" value="Cytok_DH_C_sf"/>
</dbReference>
<evidence type="ECO:0000256" key="2">
    <source>
        <dbReference type="ARBA" id="ARBA00022827"/>
    </source>
</evidence>
<dbReference type="InterPro" id="IPR036318">
    <property type="entry name" value="FAD-bd_PCMH-like_sf"/>
</dbReference>
<protein>
    <submittedName>
        <fullName evidence="5">FAD-binding oxidoreductase</fullName>
    </submittedName>
</protein>